<dbReference type="PANTHER" id="PTHR34562:SF16">
    <property type="entry name" value="WPP DOMAIN-CONTAINING PROTEIN"/>
    <property type="match status" value="1"/>
</dbReference>
<feature type="compositionally biased region" description="Acidic residues" evidence="1">
    <location>
        <begin position="173"/>
        <end position="182"/>
    </location>
</feature>
<dbReference type="InterPro" id="IPR044696">
    <property type="entry name" value="WIP1/2/3"/>
</dbReference>
<feature type="region of interest" description="Disordered" evidence="1">
    <location>
        <begin position="476"/>
        <end position="505"/>
    </location>
</feature>
<dbReference type="Pfam" id="PF17921">
    <property type="entry name" value="Integrase_H2C2"/>
    <property type="match status" value="1"/>
</dbReference>
<keyword evidence="3" id="KW-0695">RNA-directed DNA polymerase</keyword>
<protein>
    <submittedName>
        <fullName evidence="3">Reverse transcriptase domain-containing protein</fullName>
    </submittedName>
</protein>
<dbReference type="EMBL" id="BKCJ010004885">
    <property type="protein sequence ID" value="GEU63648.1"/>
    <property type="molecule type" value="Genomic_DNA"/>
</dbReference>
<dbReference type="Gene3D" id="1.10.340.70">
    <property type="match status" value="1"/>
</dbReference>
<feature type="compositionally biased region" description="Low complexity" evidence="1">
    <location>
        <begin position="27"/>
        <end position="45"/>
    </location>
</feature>
<feature type="region of interest" description="Disordered" evidence="1">
    <location>
        <begin position="60"/>
        <end position="146"/>
    </location>
</feature>
<keyword evidence="3" id="KW-0808">Transferase</keyword>
<feature type="compositionally biased region" description="Low complexity" evidence="1">
    <location>
        <begin position="133"/>
        <end position="146"/>
    </location>
</feature>
<gene>
    <name evidence="3" type="ORF">Tci_035626</name>
</gene>
<sequence>MGSGSQLYVLQSLNDNDVNKLKSSSNGVVVIGGTEGTGSSSPSVEKWSCLKKWRRIPRGLALKKETKQNGGLLVLPNAGDGEGSENSEDQRSRSSSDTRLIGSVNGDLGVGDGDDQPRSERVGPGKKARGFRVESSGDVGSDSGRSGFVFVQGATTDTVASKGGESGMFAKYDEEEDSDDVNYDDKIVNEEAPIGFVKSDDDDDDVSQEDNSGKDEDVLVESIKGLDSAQEEFARDTETEFEDHLKKRIQVEEQYIVISTKTETLTSELREIRHNVTYNPVPEIWIVTRYSATKKASCEFGDTRRYHLSRLENPHEEKLNESDINDRFPFEFLMYVDENDDYPWFVGIANYLARGTLLKGMPYQQKKKFFADIKYYLWEDPYLFRVGSDQVIRRCVHGKEAMQILEHCHSGPTRGHNAAANTAKKVFEVGFNWPTIFKDTQNFIKSYDACQKAGNVLRQDEMLLAQRSRSSSDTRLIGSVNGDLGVGDGDDQSRSERVGPGKKARGFRVESIGDVGSDSGRSGFVFVQGATTGTVASKGGESGMFVNYDEEEDSDDVNYDDKIVNEEAPIGFVKSDDDDDVLQEDNSGKDEDVLVESIKGLDSAQEEFAREVQKWKDVGKDDPSIFDDPILNML</sequence>
<comment type="caution">
    <text evidence="3">The sequence shown here is derived from an EMBL/GenBank/DDBJ whole genome shotgun (WGS) entry which is preliminary data.</text>
</comment>
<reference evidence="3" key="1">
    <citation type="journal article" date="2019" name="Sci. Rep.">
        <title>Draft genome of Tanacetum cinerariifolium, the natural source of mosquito coil.</title>
        <authorList>
            <person name="Yamashiro T."/>
            <person name="Shiraishi A."/>
            <person name="Satake H."/>
            <person name="Nakayama K."/>
        </authorList>
    </citation>
    <scope>NUCLEOTIDE SEQUENCE</scope>
</reference>
<evidence type="ECO:0000259" key="2">
    <source>
        <dbReference type="Pfam" id="PF17921"/>
    </source>
</evidence>
<name>A0A6L2LPM8_TANCI</name>
<evidence type="ECO:0000256" key="1">
    <source>
        <dbReference type="SAM" id="MobiDB-lite"/>
    </source>
</evidence>
<dbReference type="PANTHER" id="PTHR34562">
    <property type="entry name" value="WPP DOMAIN-INTERACTING PROTEIN 2"/>
    <property type="match status" value="1"/>
</dbReference>
<organism evidence="3">
    <name type="scientific">Tanacetum cinerariifolium</name>
    <name type="common">Dalmatian daisy</name>
    <name type="synonym">Chrysanthemum cinerariifolium</name>
    <dbReference type="NCBI Taxonomy" id="118510"/>
    <lineage>
        <taxon>Eukaryota</taxon>
        <taxon>Viridiplantae</taxon>
        <taxon>Streptophyta</taxon>
        <taxon>Embryophyta</taxon>
        <taxon>Tracheophyta</taxon>
        <taxon>Spermatophyta</taxon>
        <taxon>Magnoliopsida</taxon>
        <taxon>eudicotyledons</taxon>
        <taxon>Gunneridae</taxon>
        <taxon>Pentapetalae</taxon>
        <taxon>asterids</taxon>
        <taxon>campanulids</taxon>
        <taxon>Asterales</taxon>
        <taxon>Asteraceae</taxon>
        <taxon>Asteroideae</taxon>
        <taxon>Anthemideae</taxon>
        <taxon>Anthemidinae</taxon>
        <taxon>Tanacetum</taxon>
    </lineage>
</organism>
<evidence type="ECO:0000313" key="3">
    <source>
        <dbReference type="EMBL" id="GEU63648.1"/>
    </source>
</evidence>
<feature type="region of interest" description="Disordered" evidence="1">
    <location>
        <begin position="159"/>
        <end position="216"/>
    </location>
</feature>
<keyword evidence="3" id="KW-0548">Nucleotidyltransferase</keyword>
<accession>A0A6L2LPM8</accession>
<feature type="domain" description="Integrase zinc-binding" evidence="2">
    <location>
        <begin position="399"/>
        <end position="453"/>
    </location>
</feature>
<dbReference type="GO" id="GO:0003964">
    <property type="term" value="F:RNA-directed DNA polymerase activity"/>
    <property type="evidence" value="ECO:0007669"/>
    <property type="project" value="UniProtKB-KW"/>
</dbReference>
<feature type="region of interest" description="Disordered" evidence="1">
    <location>
        <begin position="20"/>
        <end position="48"/>
    </location>
</feature>
<dbReference type="AlphaFoldDB" id="A0A6L2LPM8"/>
<dbReference type="InterPro" id="IPR041588">
    <property type="entry name" value="Integrase_H2C2"/>
</dbReference>
<proteinExistence type="predicted"/>